<organism evidence="2 3">
    <name type="scientific">Alloacidobacterium dinghuense</name>
    <dbReference type="NCBI Taxonomy" id="2763107"/>
    <lineage>
        <taxon>Bacteria</taxon>
        <taxon>Pseudomonadati</taxon>
        <taxon>Acidobacteriota</taxon>
        <taxon>Terriglobia</taxon>
        <taxon>Terriglobales</taxon>
        <taxon>Acidobacteriaceae</taxon>
        <taxon>Alloacidobacterium</taxon>
    </lineage>
</organism>
<dbReference type="Proteomes" id="UP000515312">
    <property type="component" value="Chromosome"/>
</dbReference>
<dbReference type="AlphaFoldDB" id="A0A7G8BF53"/>
<dbReference type="KEGG" id="adin:H7849_19040"/>
<evidence type="ECO:0000313" key="3">
    <source>
        <dbReference type="Proteomes" id="UP000515312"/>
    </source>
</evidence>
<evidence type="ECO:0000256" key="1">
    <source>
        <dbReference type="SAM" id="Phobius"/>
    </source>
</evidence>
<dbReference type="EMBL" id="CP060394">
    <property type="protein sequence ID" value="QNI31173.1"/>
    <property type="molecule type" value="Genomic_DNA"/>
</dbReference>
<protein>
    <submittedName>
        <fullName evidence="2">Uncharacterized protein</fullName>
    </submittedName>
</protein>
<keyword evidence="1" id="KW-1133">Transmembrane helix</keyword>
<name>A0A7G8BF53_9BACT</name>
<accession>A0A7G8BF53</accession>
<keyword evidence="1" id="KW-0812">Transmembrane</keyword>
<evidence type="ECO:0000313" key="2">
    <source>
        <dbReference type="EMBL" id="QNI31173.1"/>
    </source>
</evidence>
<proteinExistence type="predicted"/>
<gene>
    <name evidence="2" type="ORF">H7849_19040</name>
</gene>
<keyword evidence="3" id="KW-1185">Reference proteome</keyword>
<reference evidence="2 3" key="1">
    <citation type="submission" date="2020-08" db="EMBL/GenBank/DDBJ databases">
        <title>Edaphobacter telluris sp. nov. and Acidobacterium dinghuensis sp. nov., two acidobacteria isolated from forest soil.</title>
        <authorList>
            <person name="Fu J."/>
            <person name="Qiu L."/>
        </authorList>
    </citation>
    <scope>NUCLEOTIDE SEQUENCE [LARGE SCALE GENOMIC DNA]</scope>
    <source>
        <strain evidence="2">4Y35</strain>
    </source>
</reference>
<dbReference type="RefSeq" id="WP_186741592.1">
    <property type="nucleotide sequence ID" value="NZ_CP060394.1"/>
</dbReference>
<feature type="transmembrane region" description="Helical" evidence="1">
    <location>
        <begin position="18"/>
        <end position="39"/>
    </location>
</feature>
<keyword evidence="1" id="KW-0472">Membrane</keyword>
<sequence>MNIAAKTQELGQKPKKRCWILVICAFVIGVIGGILIGIYRPNEITFIIRTNGEVNLHPLPRDVVRWLVEDPEEPDDPKNPVYGQVTFYSKDQKGVPCELTPDPSTAATYTIRTCRVTTVPLDYYYTCQNHGRPCKDPGKGPGSVPGPHSTMYQQTVGFVWDEVLHNLEFAWDDFRDFRYDKIAEVSTEHKDVKSLPANVNTAALQPPPNGSIFCGSDNKPKVSDIAYKANSGDAIEWSSSLANPPSGNPTYSFTLQPPLGCREKQPPSFSSQQPHAICTLTGWTVDQSYNYPVTVNDTKCPGTTNGKITIYQPINPQISCNGGAASVTPIQYTAGSIDPIQWNASVSNYSFDLGSATPSPLTCAEGVSAFSDANPYATCTLTSAAKGNYTYTVSVPGCSAATGQITVQ</sequence>